<reference evidence="6" key="1">
    <citation type="submission" date="2023-06" db="EMBL/GenBank/DDBJ databases">
        <title>Genomic analysis of the entomopathogenic nematode Steinernema hermaphroditum.</title>
        <authorList>
            <person name="Schwarz E.M."/>
            <person name="Heppert J.K."/>
            <person name="Baniya A."/>
            <person name="Schwartz H.T."/>
            <person name="Tan C.-H."/>
            <person name="Antoshechkin I."/>
            <person name="Sternberg P.W."/>
            <person name="Goodrich-Blair H."/>
            <person name="Dillman A.R."/>
        </authorList>
    </citation>
    <scope>NUCLEOTIDE SEQUENCE</scope>
    <source>
        <strain evidence="6">PS9179</strain>
        <tissue evidence="6">Whole animal</tissue>
    </source>
</reference>
<proteinExistence type="predicted"/>
<evidence type="ECO:0000313" key="7">
    <source>
        <dbReference type="Proteomes" id="UP001175271"/>
    </source>
</evidence>
<dbReference type="Proteomes" id="UP001175271">
    <property type="component" value="Unassembled WGS sequence"/>
</dbReference>
<dbReference type="InterPro" id="IPR012337">
    <property type="entry name" value="RNaseH-like_sf"/>
</dbReference>
<evidence type="ECO:0000256" key="2">
    <source>
        <dbReference type="ARBA" id="ARBA00022801"/>
    </source>
</evidence>
<dbReference type="InterPro" id="IPR051274">
    <property type="entry name" value="3-5_Exoribonuclease"/>
</dbReference>
<dbReference type="InterPro" id="IPR036397">
    <property type="entry name" value="RNaseH_sf"/>
</dbReference>
<comment type="caution">
    <text evidence="6">The sequence shown here is derived from an EMBL/GenBank/DDBJ whole genome shotgun (WGS) entry which is preliminary data.</text>
</comment>
<dbReference type="GO" id="GO:0003676">
    <property type="term" value="F:nucleic acid binding"/>
    <property type="evidence" value="ECO:0007669"/>
    <property type="project" value="InterPro"/>
</dbReference>
<keyword evidence="2" id="KW-0378">Hydrolase</keyword>
<dbReference type="CDD" id="cd06133">
    <property type="entry name" value="ERI-1_3'hExo_like"/>
    <property type="match status" value="1"/>
</dbReference>
<dbReference type="SMART" id="SM00479">
    <property type="entry name" value="EXOIII"/>
    <property type="match status" value="1"/>
</dbReference>
<protein>
    <recommendedName>
        <fullName evidence="5">Exonuclease domain-containing protein</fullName>
    </recommendedName>
</protein>
<keyword evidence="7" id="KW-1185">Reference proteome</keyword>
<dbReference type="EMBL" id="JAUCMV010000002">
    <property type="protein sequence ID" value="KAK0421036.1"/>
    <property type="molecule type" value="Genomic_DNA"/>
</dbReference>
<gene>
    <name evidence="6" type="ORF">QR680_015034</name>
</gene>
<dbReference type="AlphaFoldDB" id="A0AA39M475"/>
<dbReference type="InterPro" id="IPR047201">
    <property type="entry name" value="ERI-1_3'hExo-like"/>
</dbReference>
<evidence type="ECO:0000256" key="4">
    <source>
        <dbReference type="SAM" id="MobiDB-lite"/>
    </source>
</evidence>
<dbReference type="Pfam" id="PF00929">
    <property type="entry name" value="RNase_T"/>
    <property type="match status" value="1"/>
</dbReference>
<evidence type="ECO:0000313" key="6">
    <source>
        <dbReference type="EMBL" id="KAK0421036.1"/>
    </source>
</evidence>
<organism evidence="6 7">
    <name type="scientific">Steinernema hermaphroditum</name>
    <dbReference type="NCBI Taxonomy" id="289476"/>
    <lineage>
        <taxon>Eukaryota</taxon>
        <taxon>Metazoa</taxon>
        <taxon>Ecdysozoa</taxon>
        <taxon>Nematoda</taxon>
        <taxon>Chromadorea</taxon>
        <taxon>Rhabditida</taxon>
        <taxon>Tylenchina</taxon>
        <taxon>Panagrolaimomorpha</taxon>
        <taxon>Strongyloidoidea</taxon>
        <taxon>Steinernematidae</taxon>
        <taxon>Steinernema</taxon>
    </lineage>
</organism>
<dbReference type="Gene3D" id="3.30.420.10">
    <property type="entry name" value="Ribonuclease H-like superfamily/Ribonuclease H"/>
    <property type="match status" value="1"/>
</dbReference>
<keyword evidence="1" id="KW-0540">Nuclease</keyword>
<accession>A0AA39M475</accession>
<evidence type="ECO:0000256" key="1">
    <source>
        <dbReference type="ARBA" id="ARBA00022722"/>
    </source>
</evidence>
<dbReference type="SUPFAM" id="SSF53098">
    <property type="entry name" value="Ribonuclease H-like"/>
    <property type="match status" value="1"/>
</dbReference>
<feature type="region of interest" description="Disordered" evidence="4">
    <location>
        <begin position="64"/>
        <end position="91"/>
    </location>
</feature>
<sequence length="398" mass="46040">MDKTELCDDYFRFERDDDDYCSDDEERITPGDFDFSGIYVHEDMEMKELAALMSAASLKKPKKEISSEDESAGYLDSNEPPICEESDDGQTPGRLKSFLTGDFNRNRLRPSRQNFDFLVVIDFECTCEDDVYDYPFEIIEFPAVLIDTHEKKIVGQFRSFVRPTINPTLSEFCTNLTGVKQADVDAAPTFVKVLENFRQWLHSYIHPWGENNRAGVMKNFAIVTDGPWDIGKFFQMECIRAEQLELKVPHTFRSYINIRRAFVFKYKKTHSLSKVNLSGMLTVLGMDFVGREHCGLDDSINVARIALRMLEDGTEFRVNEKLVKAEYADNYPTFATSSNIGITAEERDRRKLRRDLPYRIVNIYKYRFISGSYADCDSCGEEETFCDNEISKKPKDCF</sequence>
<dbReference type="InterPro" id="IPR013520">
    <property type="entry name" value="Ribonucl_H"/>
</dbReference>
<dbReference type="GO" id="GO:0005737">
    <property type="term" value="C:cytoplasm"/>
    <property type="evidence" value="ECO:0007669"/>
    <property type="project" value="TreeGrafter"/>
</dbReference>
<evidence type="ECO:0000259" key="5">
    <source>
        <dbReference type="SMART" id="SM00479"/>
    </source>
</evidence>
<keyword evidence="3" id="KW-0269">Exonuclease</keyword>
<dbReference type="PANTHER" id="PTHR23044">
    <property type="entry name" value="3'-5' EXONUCLEASE ERI1-RELATED"/>
    <property type="match status" value="1"/>
</dbReference>
<evidence type="ECO:0000256" key="3">
    <source>
        <dbReference type="ARBA" id="ARBA00022839"/>
    </source>
</evidence>
<feature type="domain" description="Exonuclease" evidence="5">
    <location>
        <begin position="117"/>
        <end position="315"/>
    </location>
</feature>
<dbReference type="PANTHER" id="PTHR23044:SF61">
    <property type="entry name" value="3'-5' EXORIBONUCLEASE 1-RELATED"/>
    <property type="match status" value="1"/>
</dbReference>
<name>A0AA39M475_9BILA</name>
<dbReference type="GO" id="GO:0000175">
    <property type="term" value="F:3'-5'-RNA exonuclease activity"/>
    <property type="evidence" value="ECO:0007669"/>
    <property type="project" value="InterPro"/>
</dbReference>